<dbReference type="Proteomes" id="UP000182658">
    <property type="component" value="Unassembled WGS sequence"/>
</dbReference>
<dbReference type="OrthoDB" id="6077919at2759"/>
<dbReference type="InParanoid" id="A0A1J7JB96"/>
<sequence length="137" mass="15304">MSIPPSPTVRALADVMASPMNVKCITNLERGMRIGEILTGKRPRSHLITLDDEFSPSSGQLWEFGVRSQESRTTVFPFDKHPKSTASFAFACKPPQRWHLKRPVPAPARALRALRQLRDDPEFKAEGDDWGGMMEGG</sequence>
<keyword evidence="2" id="KW-1185">Reference proteome</keyword>
<evidence type="ECO:0000313" key="2">
    <source>
        <dbReference type="Proteomes" id="UP000182658"/>
    </source>
</evidence>
<organism evidence="1 2">
    <name type="scientific">Coniochaeta ligniaria NRRL 30616</name>
    <dbReference type="NCBI Taxonomy" id="1408157"/>
    <lineage>
        <taxon>Eukaryota</taxon>
        <taxon>Fungi</taxon>
        <taxon>Dikarya</taxon>
        <taxon>Ascomycota</taxon>
        <taxon>Pezizomycotina</taxon>
        <taxon>Sordariomycetes</taxon>
        <taxon>Sordariomycetidae</taxon>
        <taxon>Coniochaetales</taxon>
        <taxon>Coniochaetaceae</taxon>
        <taxon>Coniochaeta</taxon>
    </lineage>
</organism>
<dbReference type="EMBL" id="KV875096">
    <property type="protein sequence ID" value="OIW30561.1"/>
    <property type="molecule type" value="Genomic_DNA"/>
</dbReference>
<protein>
    <submittedName>
        <fullName evidence="1">Uncharacterized protein</fullName>
    </submittedName>
</protein>
<evidence type="ECO:0000313" key="1">
    <source>
        <dbReference type="EMBL" id="OIW30561.1"/>
    </source>
</evidence>
<name>A0A1J7JB96_9PEZI</name>
<proteinExistence type="predicted"/>
<dbReference type="AlphaFoldDB" id="A0A1J7JB96"/>
<gene>
    <name evidence="1" type="ORF">CONLIGDRAFT_679342</name>
</gene>
<reference evidence="1 2" key="1">
    <citation type="submission" date="2016-10" db="EMBL/GenBank/DDBJ databases">
        <title>Draft genome sequence of Coniochaeta ligniaria NRRL30616, a lignocellulolytic fungus for bioabatement of inhibitors in plant biomass hydrolysates.</title>
        <authorList>
            <consortium name="DOE Joint Genome Institute"/>
            <person name="Jimenez D.J."/>
            <person name="Hector R.E."/>
            <person name="Riley R."/>
            <person name="Sun H."/>
            <person name="Grigoriev I.V."/>
            <person name="Van Elsas J.D."/>
            <person name="Nichols N.N."/>
        </authorList>
    </citation>
    <scope>NUCLEOTIDE SEQUENCE [LARGE SCALE GENOMIC DNA]</scope>
    <source>
        <strain evidence="1 2">NRRL 30616</strain>
    </source>
</reference>
<accession>A0A1J7JB96</accession>